<comment type="caution">
    <text evidence="1">The sequence shown here is derived from an EMBL/GenBank/DDBJ whole genome shotgun (WGS) entry which is preliminary data.</text>
</comment>
<dbReference type="Proteomes" id="UP000318717">
    <property type="component" value="Unassembled WGS sequence"/>
</dbReference>
<evidence type="ECO:0000313" key="2">
    <source>
        <dbReference type="Proteomes" id="UP000318717"/>
    </source>
</evidence>
<accession>A0A4Y3HYS3</accession>
<protein>
    <submittedName>
        <fullName evidence="1">Uncharacterized protein</fullName>
    </submittedName>
</protein>
<name>A0A4Y3HYS3_9VIBR</name>
<keyword evidence="2" id="KW-1185">Reference proteome</keyword>
<dbReference type="RefSeq" id="WP_141346603.1">
    <property type="nucleotide sequence ID" value="NZ_BJLF01000016.1"/>
</dbReference>
<sequence>MEKYLKSIQESIYRTRMDWVALLVKGYGVQHSHLWKQLGYASEEQLQGELKIAAMELPTVSTVSDKFEQD</sequence>
<dbReference type="EMBL" id="BJLF01000016">
    <property type="protein sequence ID" value="GEA52151.1"/>
    <property type="molecule type" value="Genomic_DNA"/>
</dbReference>
<dbReference type="OrthoDB" id="5906578at2"/>
<evidence type="ECO:0000313" key="1">
    <source>
        <dbReference type="EMBL" id="GEA52151.1"/>
    </source>
</evidence>
<reference evidence="1 2" key="1">
    <citation type="submission" date="2019-06" db="EMBL/GenBank/DDBJ databases">
        <title>Whole genome shotgun sequence of Vibrio inusitatus NBRC 102082.</title>
        <authorList>
            <person name="Hosoyama A."/>
            <person name="Uohara A."/>
            <person name="Ohji S."/>
            <person name="Ichikawa N."/>
        </authorList>
    </citation>
    <scope>NUCLEOTIDE SEQUENCE [LARGE SCALE GENOMIC DNA]</scope>
    <source>
        <strain evidence="1 2">NBRC 102082</strain>
    </source>
</reference>
<gene>
    <name evidence="1" type="ORF">VIN01S_29550</name>
</gene>
<dbReference type="AlphaFoldDB" id="A0A4Y3HYS3"/>
<organism evidence="1 2">
    <name type="scientific">Vibrio inusitatus NBRC 102082</name>
    <dbReference type="NCBI Taxonomy" id="1219070"/>
    <lineage>
        <taxon>Bacteria</taxon>
        <taxon>Pseudomonadati</taxon>
        <taxon>Pseudomonadota</taxon>
        <taxon>Gammaproteobacteria</taxon>
        <taxon>Vibrionales</taxon>
        <taxon>Vibrionaceae</taxon>
        <taxon>Vibrio</taxon>
    </lineage>
</organism>
<proteinExistence type="predicted"/>